<sequence>MLEPYVGKPTRTVLRREGGSNPSDLADKITPNG</sequence>
<gene>
    <name evidence="2" type="ORF">CLFO_21960</name>
</gene>
<organism evidence="2 3">
    <name type="scientific">Clostridium formicaceticum</name>
    <dbReference type="NCBI Taxonomy" id="1497"/>
    <lineage>
        <taxon>Bacteria</taxon>
        <taxon>Bacillati</taxon>
        <taxon>Bacillota</taxon>
        <taxon>Clostridia</taxon>
        <taxon>Eubacteriales</taxon>
        <taxon>Clostridiaceae</taxon>
        <taxon>Clostridium</taxon>
    </lineage>
</organism>
<reference evidence="2 3" key="1">
    <citation type="submission" date="2017-03" db="EMBL/GenBank/DDBJ databases">
        <title>Complete sequence of Clostridium formicaceticum DSM 92.</title>
        <authorList>
            <person name="Poehlein A."/>
            <person name="Karl M."/>
            <person name="Bengelsdorf F.R."/>
            <person name="Duerre P."/>
            <person name="Daniel R."/>
        </authorList>
    </citation>
    <scope>NUCLEOTIDE SEQUENCE [LARGE SCALE GENOMIC DNA]</scope>
    <source>
        <strain evidence="2 3">DSM 92</strain>
    </source>
</reference>
<accession>A0AAC9WGG3</accession>
<proteinExistence type="predicted"/>
<feature type="region of interest" description="Disordered" evidence="1">
    <location>
        <begin position="1"/>
        <end position="33"/>
    </location>
</feature>
<dbReference type="AlphaFoldDB" id="A0AAC9WGG3"/>
<name>A0AAC9WGG3_9CLOT</name>
<evidence type="ECO:0000256" key="1">
    <source>
        <dbReference type="SAM" id="MobiDB-lite"/>
    </source>
</evidence>
<dbReference type="EMBL" id="CP020559">
    <property type="protein sequence ID" value="ARE87796.1"/>
    <property type="molecule type" value="Genomic_DNA"/>
</dbReference>
<dbReference type="Proteomes" id="UP000192478">
    <property type="component" value="Chromosome"/>
</dbReference>
<evidence type="ECO:0000313" key="2">
    <source>
        <dbReference type="EMBL" id="ARE87796.1"/>
    </source>
</evidence>
<evidence type="ECO:0000313" key="3">
    <source>
        <dbReference type="Proteomes" id="UP000192478"/>
    </source>
</evidence>
<protein>
    <submittedName>
        <fullName evidence="2">Uncharacterized protein</fullName>
    </submittedName>
</protein>